<evidence type="ECO:0000313" key="1">
    <source>
        <dbReference type="EMBL" id="PKQ66032.1"/>
    </source>
</evidence>
<sequence>MRNIFIIFLFFFVFSSFFSKTFAQDTLNRTKVDTFSVRMVIFHTHHFLRNQRLDNVYLLKGFNQFGIGFLFGKNKGKFCFQIGTATLTLDSLGIGNLKKSTPIIFSFNYVRHTYLNKNIGLRARIGAQLFFDAPNSSVPVHNSVGTVTALGAVFRGGRNNSFLYIDVGYNSQKNNFETKRPIFRDFSAWLLTTGVMF</sequence>
<comment type="caution">
    <text evidence="1">The sequence shown here is derived from an EMBL/GenBank/DDBJ whole genome shotgun (WGS) entry which is preliminary data.</text>
</comment>
<dbReference type="AlphaFoldDB" id="A0A2N3I6T0"/>
<evidence type="ECO:0000313" key="2">
    <source>
        <dbReference type="Proteomes" id="UP000233387"/>
    </source>
</evidence>
<gene>
    <name evidence="1" type="ORF">Rain11_2516</name>
</gene>
<organism evidence="1 2">
    <name type="scientific">Raineya orbicola</name>
    <dbReference type="NCBI Taxonomy" id="2016530"/>
    <lineage>
        <taxon>Bacteria</taxon>
        <taxon>Pseudomonadati</taxon>
        <taxon>Bacteroidota</taxon>
        <taxon>Cytophagia</taxon>
        <taxon>Cytophagales</taxon>
        <taxon>Raineyaceae</taxon>
        <taxon>Raineya</taxon>
    </lineage>
</organism>
<name>A0A2N3I6T0_9BACT</name>
<dbReference type="EMBL" id="NKXO01000056">
    <property type="protein sequence ID" value="PKQ66032.1"/>
    <property type="molecule type" value="Genomic_DNA"/>
</dbReference>
<reference evidence="1 2" key="1">
    <citation type="submission" date="2017-06" db="EMBL/GenBank/DDBJ databases">
        <title>Raineya orbicola gen. nov., sp. nov. a slightly thermophilic bacterium of the phylum Bacteroidetes and the description of Raineyaceae fam. nov.</title>
        <authorList>
            <person name="Albuquerque L."/>
            <person name="Polonia A.R.M."/>
            <person name="Barroso C."/>
            <person name="Froufe H.J.C."/>
            <person name="Lage O."/>
            <person name="Lobo-Da-Cunha A."/>
            <person name="Egas C."/>
            <person name="Da Costa M.S."/>
        </authorList>
    </citation>
    <scope>NUCLEOTIDE SEQUENCE [LARGE SCALE GENOMIC DNA]</scope>
    <source>
        <strain evidence="1 2">SPSPC-11</strain>
    </source>
</reference>
<accession>A0A2N3I6T0</accession>
<dbReference type="Proteomes" id="UP000233387">
    <property type="component" value="Unassembled WGS sequence"/>
</dbReference>
<protein>
    <submittedName>
        <fullName evidence="1">Uncharacterized protein</fullName>
    </submittedName>
</protein>
<keyword evidence="2" id="KW-1185">Reference proteome</keyword>
<dbReference type="RefSeq" id="WP_101359775.1">
    <property type="nucleotide sequence ID" value="NZ_NKXO01000056.1"/>
</dbReference>
<proteinExistence type="predicted"/>